<comment type="caution">
    <text evidence="1">The sequence shown here is derived from an EMBL/GenBank/DDBJ whole genome shotgun (WGS) entry which is preliminary data.</text>
</comment>
<gene>
    <name evidence="1" type="ORF">E2C01_018138</name>
</gene>
<evidence type="ECO:0000313" key="1">
    <source>
        <dbReference type="EMBL" id="MPC25040.1"/>
    </source>
</evidence>
<proteinExistence type="predicted"/>
<evidence type="ECO:0000313" key="2">
    <source>
        <dbReference type="Proteomes" id="UP000324222"/>
    </source>
</evidence>
<dbReference type="Proteomes" id="UP000324222">
    <property type="component" value="Unassembled WGS sequence"/>
</dbReference>
<keyword evidence="2" id="KW-1185">Reference proteome</keyword>
<organism evidence="1 2">
    <name type="scientific">Portunus trituberculatus</name>
    <name type="common">Swimming crab</name>
    <name type="synonym">Neptunus trituberculatus</name>
    <dbReference type="NCBI Taxonomy" id="210409"/>
    <lineage>
        <taxon>Eukaryota</taxon>
        <taxon>Metazoa</taxon>
        <taxon>Ecdysozoa</taxon>
        <taxon>Arthropoda</taxon>
        <taxon>Crustacea</taxon>
        <taxon>Multicrustacea</taxon>
        <taxon>Malacostraca</taxon>
        <taxon>Eumalacostraca</taxon>
        <taxon>Eucarida</taxon>
        <taxon>Decapoda</taxon>
        <taxon>Pleocyemata</taxon>
        <taxon>Brachyura</taxon>
        <taxon>Eubrachyura</taxon>
        <taxon>Portunoidea</taxon>
        <taxon>Portunidae</taxon>
        <taxon>Portuninae</taxon>
        <taxon>Portunus</taxon>
    </lineage>
</organism>
<accession>A0A5B7DU94</accession>
<name>A0A5B7DU94_PORTR</name>
<reference evidence="1 2" key="1">
    <citation type="submission" date="2019-05" db="EMBL/GenBank/DDBJ databases">
        <title>Another draft genome of Portunus trituberculatus and its Hox gene families provides insights of decapod evolution.</title>
        <authorList>
            <person name="Jeong J.-H."/>
            <person name="Song I."/>
            <person name="Kim S."/>
            <person name="Choi T."/>
            <person name="Kim D."/>
            <person name="Ryu S."/>
            <person name="Kim W."/>
        </authorList>
    </citation>
    <scope>NUCLEOTIDE SEQUENCE [LARGE SCALE GENOMIC DNA]</scope>
    <source>
        <tissue evidence="1">Muscle</tissue>
    </source>
</reference>
<sequence length="67" mass="6908">MNAFPAPPRPAPRPQCMALSAGGRTRLLGEGRASCAALVARGVMGYALMLKAGRVACVPSRVDIPVC</sequence>
<protein>
    <submittedName>
        <fullName evidence="1">Uncharacterized protein</fullName>
    </submittedName>
</protein>
<dbReference type="AlphaFoldDB" id="A0A5B7DU94"/>
<dbReference type="EMBL" id="VSRR010001408">
    <property type="protein sequence ID" value="MPC25040.1"/>
    <property type="molecule type" value="Genomic_DNA"/>
</dbReference>